<sequence length="356" mass="40377">MTGWRLAVGFVVFLLALQTESKKVIFCKPGKNEHFIQQIGKCKKCDRCPKGWGYDTNDEVVMDPVHGALSCKGCVSCIPGVTFSKFINYGPCRQCKNCTASGLRYTQPCTVEGNAKCGEPLPPPPTKQQMQRKESNDLGKPQEKKYVPTANEDLTSFKSVFLWTILSMGVLMALVFTVVYVCRKQPFQAVPRGNRVEETERDVREEQNNPTVHMEMLQTQTSHRGVDDMCQEPFLDQISTVDEDGVPHQETHSGDSRLDWEWRKSIPTDAMLQRLCPQLAASNDYRRAGRLLGVPDNHIEIIKEEARGDTKECAFQTLKKWKELNGKEATTQRLREVLYRIGRKDLADKIIVSCQD</sequence>
<organism evidence="12 13">
    <name type="scientific">Crassostrea virginica</name>
    <name type="common">Eastern oyster</name>
    <dbReference type="NCBI Taxonomy" id="6565"/>
    <lineage>
        <taxon>Eukaryota</taxon>
        <taxon>Metazoa</taxon>
        <taxon>Spiralia</taxon>
        <taxon>Lophotrochozoa</taxon>
        <taxon>Mollusca</taxon>
        <taxon>Bivalvia</taxon>
        <taxon>Autobranchia</taxon>
        <taxon>Pteriomorphia</taxon>
        <taxon>Ostreida</taxon>
        <taxon>Ostreoidea</taxon>
        <taxon>Ostreidae</taxon>
        <taxon>Crassostrea</taxon>
    </lineage>
</organism>
<keyword evidence="8" id="KW-0472">Membrane</keyword>
<dbReference type="PANTHER" id="PTHR15077:SF12">
    <property type="entry name" value="DEATH DOMAIN-CONTAINING PROTEIN"/>
    <property type="match status" value="1"/>
</dbReference>
<proteinExistence type="predicted"/>
<evidence type="ECO:0000256" key="9">
    <source>
        <dbReference type="SAM" id="SignalP"/>
    </source>
</evidence>
<feature type="compositionally biased region" description="Basic and acidic residues" evidence="7">
    <location>
        <begin position="131"/>
        <end position="143"/>
    </location>
</feature>
<dbReference type="InterPro" id="IPR000488">
    <property type="entry name" value="Death_dom"/>
</dbReference>
<evidence type="ECO:0000256" key="8">
    <source>
        <dbReference type="SAM" id="Phobius"/>
    </source>
</evidence>
<dbReference type="PROSITE" id="PS50017">
    <property type="entry name" value="DEATH_DOMAIN"/>
    <property type="match status" value="1"/>
</dbReference>
<keyword evidence="8" id="KW-0812">Transmembrane</keyword>
<dbReference type="SUPFAM" id="SSF47986">
    <property type="entry name" value="DEATH domain"/>
    <property type="match status" value="1"/>
</dbReference>
<evidence type="ECO:0000256" key="7">
    <source>
        <dbReference type="SAM" id="MobiDB-lite"/>
    </source>
</evidence>
<evidence type="ECO:0000256" key="3">
    <source>
        <dbReference type="ARBA" id="ARBA00022737"/>
    </source>
</evidence>
<feature type="repeat" description="TNFR-Cys" evidence="6">
    <location>
        <begin position="76"/>
        <end position="117"/>
    </location>
</feature>
<dbReference type="Gene3D" id="2.10.50.10">
    <property type="entry name" value="Tumor Necrosis Factor Receptor, subunit A, domain 2"/>
    <property type="match status" value="1"/>
</dbReference>
<evidence type="ECO:0000256" key="4">
    <source>
        <dbReference type="ARBA" id="ARBA00023157"/>
    </source>
</evidence>
<evidence type="ECO:0000259" key="11">
    <source>
        <dbReference type="PROSITE" id="PS50050"/>
    </source>
</evidence>
<feature type="signal peptide" evidence="9">
    <location>
        <begin position="1"/>
        <end position="21"/>
    </location>
</feature>
<keyword evidence="3" id="KW-0677">Repeat</keyword>
<feature type="domain" description="TNFR-Cys" evidence="11">
    <location>
        <begin position="76"/>
        <end position="117"/>
    </location>
</feature>
<evidence type="ECO:0000313" key="13">
    <source>
        <dbReference type="RefSeq" id="XP_022327709.1"/>
    </source>
</evidence>
<dbReference type="InterPro" id="IPR001368">
    <property type="entry name" value="TNFR/NGFR_Cys_rich_reg"/>
</dbReference>
<dbReference type="InterPro" id="IPR011029">
    <property type="entry name" value="DEATH-like_dom_sf"/>
</dbReference>
<gene>
    <name evidence="13" type="primary">LOC111127020</name>
</gene>
<feature type="region of interest" description="Disordered" evidence="7">
    <location>
        <begin position="120"/>
        <end position="143"/>
    </location>
</feature>
<feature type="domain" description="Death" evidence="10">
    <location>
        <begin position="284"/>
        <end position="350"/>
    </location>
</feature>
<feature type="transmembrane region" description="Helical" evidence="8">
    <location>
        <begin position="160"/>
        <end position="182"/>
    </location>
</feature>
<dbReference type="InterPro" id="IPR016729">
    <property type="entry name" value="FADD"/>
</dbReference>
<keyword evidence="4 6" id="KW-1015">Disulfide bond</keyword>
<evidence type="ECO:0000256" key="5">
    <source>
        <dbReference type="ARBA" id="ARBA00023180"/>
    </source>
</evidence>
<comment type="caution">
    <text evidence="6">Lacks conserved residue(s) required for the propagation of feature annotation.</text>
</comment>
<protein>
    <submittedName>
        <fullName evidence="13">Uncharacterized protein LOC111127020</fullName>
    </submittedName>
</protein>
<evidence type="ECO:0000256" key="1">
    <source>
        <dbReference type="ARBA" id="ARBA00022703"/>
    </source>
</evidence>
<reference evidence="13" key="1">
    <citation type="submission" date="2025-08" db="UniProtKB">
        <authorList>
            <consortium name="RefSeq"/>
        </authorList>
    </citation>
    <scope>IDENTIFICATION</scope>
    <source>
        <tissue evidence="13">Whole sample</tissue>
    </source>
</reference>
<keyword evidence="8" id="KW-1133">Transmembrane helix</keyword>
<dbReference type="GO" id="GO:0007165">
    <property type="term" value="P:signal transduction"/>
    <property type="evidence" value="ECO:0007669"/>
    <property type="project" value="InterPro"/>
</dbReference>
<dbReference type="SMART" id="SM00005">
    <property type="entry name" value="DEATH"/>
    <property type="match status" value="1"/>
</dbReference>
<keyword evidence="12" id="KW-1185">Reference proteome</keyword>
<dbReference type="Gene3D" id="1.10.533.10">
    <property type="entry name" value="Death Domain, Fas"/>
    <property type="match status" value="1"/>
</dbReference>
<dbReference type="AlphaFoldDB" id="A0A8B8DJD6"/>
<evidence type="ECO:0000313" key="12">
    <source>
        <dbReference type="Proteomes" id="UP000694844"/>
    </source>
</evidence>
<feature type="chain" id="PRO_5034256739" evidence="9">
    <location>
        <begin position="22"/>
        <end position="356"/>
    </location>
</feature>
<evidence type="ECO:0000256" key="6">
    <source>
        <dbReference type="PROSITE-ProRule" id="PRU00206"/>
    </source>
</evidence>
<accession>A0A8B8DJD6</accession>
<dbReference type="KEGG" id="cvn:111127020"/>
<dbReference type="PANTHER" id="PTHR15077">
    <property type="entry name" value="FAS-ASSOCIATING DEATH DOMAIN-CONTAINING PROTEIN FADD"/>
    <property type="match status" value="1"/>
</dbReference>
<dbReference type="CDD" id="cd01670">
    <property type="entry name" value="Death"/>
    <property type="match status" value="1"/>
</dbReference>
<dbReference type="OrthoDB" id="6045435at2759"/>
<dbReference type="Proteomes" id="UP000694844">
    <property type="component" value="Chromosome 3"/>
</dbReference>
<evidence type="ECO:0000259" key="10">
    <source>
        <dbReference type="PROSITE" id="PS50017"/>
    </source>
</evidence>
<dbReference type="RefSeq" id="XP_022327709.1">
    <property type="nucleotide sequence ID" value="XM_022472001.1"/>
</dbReference>
<keyword evidence="1" id="KW-0053">Apoptosis</keyword>
<dbReference type="Pfam" id="PF00531">
    <property type="entry name" value="Death"/>
    <property type="match status" value="1"/>
</dbReference>
<dbReference type="PROSITE" id="PS50050">
    <property type="entry name" value="TNFR_NGFR_2"/>
    <property type="match status" value="1"/>
</dbReference>
<dbReference type="GO" id="GO:0006915">
    <property type="term" value="P:apoptotic process"/>
    <property type="evidence" value="ECO:0007669"/>
    <property type="project" value="UniProtKB-KW"/>
</dbReference>
<dbReference type="PROSITE" id="PS00652">
    <property type="entry name" value="TNFR_NGFR_1"/>
    <property type="match status" value="1"/>
</dbReference>
<keyword evidence="5" id="KW-0325">Glycoprotein</keyword>
<feature type="disulfide bond" evidence="6">
    <location>
        <begin position="77"/>
        <end position="92"/>
    </location>
</feature>
<keyword evidence="2 9" id="KW-0732">Signal</keyword>
<dbReference type="GeneID" id="111127020"/>
<evidence type="ECO:0000256" key="2">
    <source>
        <dbReference type="ARBA" id="ARBA00022729"/>
    </source>
</evidence>
<name>A0A8B8DJD6_CRAVI</name>